<dbReference type="AlphaFoldDB" id="A0A0K0FG09"/>
<evidence type="ECO:0000313" key="2">
    <source>
        <dbReference type="Proteomes" id="UP000035680"/>
    </source>
</evidence>
<keyword evidence="2" id="KW-1185">Reference proteome</keyword>
<dbReference type="Proteomes" id="UP000035680">
    <property type="component" value="Unassembled WGS sequence"/>
</dbReference>
<keyword evidence="1" id="KW-0812">Transmembrane</keyword>
<sequence length="89" mass="10753">MNNCVCDRIQATKDPFYKRTRTMLQASWGFLMPLILFSWLGHESNFLLIIEVFTEYYVHYSQVSYVLFTAWLVAKNFLMVLCDFFQRYK</sequence>
<name>A0A0K0FG09_STRVS</name>
<dbReference type="WBParaSite" id="SVE_0780700.1">
    <property type="protein sequence ID" value="SVE_0780700.1"/>
    <property type="gene ID" value="SVE_0780700"/>
</dbReference>
<evidence type="ECO:0000313" key="3">
    <source>
        <dbReference type="WBParaSite" id="SVE_0780700.1"/>
    </source>
</evidence>
<keyword evidence="1" id="KW-0472">Membrane</keyword>
<reference evidence="2" key="1">
    <citation type="submission" date="2014-07" db="EMBL/GenBank/DDBJ databases">
        <authorList>
            <person name="Martin A.A"/>
            <person name="De Silva N."/>
        </authorList>
    </citation>
    <scope>NUCLEOTIDE SEQUENCE</scope>
</reference>
<accession>A0A0K0FG09</accession>
<evidence type="ECO:0000256" key="1">
    <source>
        <dbReference type="SAM" id="Phobius"/>
    </source>
</evidence>
<proteinExistence type="predicted"/>
<protein>
    <submittedName>
        <fullName evidence="3">G_PROTEIN_RECEP_F1_2 domain-containing protein</fullName>
    </submittedName>
</protein>
<keyword evidence="1" id="KW-1133">Transmembrane helix</keyword>
<feature type="transmembrane region" description="Helical" evidence="1">
    <location>
        <begin position="62"/>
        <end position="85"/>
    </location>
</feature>
<organism evidence="2 3">
    <name type="scientific">Strongyloides venezuelensis</name>
    <name type="common">Threadworm</name>
    <dbReference type="NCBI Taxonomy" id="75913"/>
    <lineage>
        <taxon>Eukaryota</taxon>
        <taxon>Metazoa</taxon>
        <taxon>Ecdysozoa</taxon>
        <taxon>Nematoda</taxon>
        <taxon>Chromadorea</taxon>
        <taxon>Rhabditida</taxon>
        <taxon>Tylenchina</taxon>
        <taxon>Panagrolaimomorpha</taxon>
        <taxon>Strongyloidoidea</taxon>
        <taxon>Strongyloididae</taxon>
        <taxon>Strongyloides</taxon>
    </lineage>
</organism>
<feature type="transmembrane region" description="Helical" evidence="1">
    <location>
        <begin position="23"/>
        <end position="42"/>
    </location>
</feature>
<reference evidence="3" key="2">
    <citation type="submission" date="2015-08" db="UniProtKB">
        <authorList>
            <consortium name="WormBaseParasite"/>
        </authorList>
    </citation>
    <scope>IDENTIFICATION</scope>
</reference>